<dbReference type="AlphaFoldDB" id="A0A087D5D8"/>
<reference evidence="1 2" key="1">
    <citation type="submission" date="2014-03" db="EMBL/GenBank/DDBJ databases">
        <title>Genomics of Bifidobacteria.</title>
        <authorList>
            <person name="Ventura M."/>
            <person name="Milani C."/>
            <person name="Lugli G.A."/>
        </authorList>
    </citation>
    <scope>NUCLEOTIDE SEQUENCE [LARGE SCALE GENOMIC DNA]</scope>
    <source>
        <strain evidence="1 2">LMG 21589</strain>
    </source>
</reference>
<evidence type="ECO:0000313" key="2">
    <source>
        <dbReference type="Proteomes" id="UP000029033"/>
    </source>
</evidence>
<organism evidence="1 2">
    <name type="scientific">Bifidobacterium scardovii</name>
    <dbReference type="NCBI Taxonomy" id="158787"/>
    <lineage>
        <taxon>Bacteria</taxon>
        <taxon>Bacillati</taxon>
        <taxon>Actinomycetota</taxon>
        <taxon>Actinomycetes</taxon>
        <taxon>Bifidobacteriales</taxon>
        <taxon>Bifidobacteriaceae</taxon>
        <taxon>Bifidobacterium</taxon>
    </lineage>
</organism>
<dbReference type="RefSeq" id="WP_231649257.1">
    <property type="nucleotide sequence ID" value="NZ_CAUPKV010000042.1"/>
</dbReference>
<comment type="caution">
    <text evidence="1">The sequence shown here is derived from an EMBL/GenBank/DDBJ whole genome shotgun (WGS) entry which is preliminary data.</text>
</comment>
<keyword evidence="2" id="KW-1185">Reference proteome</keyword>
<dbReference type="Pfam" id="PF08843">
    <property type="entry name" value="AbiEii"/>
    <property type="match status" value="1"/>
</dbReference>
<proteinExistence type="predicted"/>
<dbReference type="InterPro" id="IPR014942">
    <property type="entry name" value="AbiEii"/>
</dbReference>
<dbReference type="EMBL" id="JGZO01000029">
    <property type="protein sequence ID" value="KFI90738.1"/>
    <property type="molecule type" value="Genomic_DNA"/>
</dbReference>
<dbReference type="eggNOG" id="ENOG5032T81">
    <property type="taxonomic scope" value="Bacteria"/>
</dbReference>
<gene>
    <name evidence="1" type="ORF">BSCA_1591</name>
</gene>
<sequence>MPISAKSYADARAVEQAIKAAAINEHQRNPSRHVNDLIRQTHYDRFLCRVFSGDVSNEWVLKGGSAMLARIPSTRRTLDVDLVRSGFDKEQSLEELKHLAAIDLHDHFRFIFRCAITIGQGDNQPYVNGYRVSFRTLLGVKEYEPIHVDMTTPPCLAQEGEIREPANRLHIDRLQTVPYRLYPVESQCADKICAIMEIVGNQPSTRVKDLVDLVILVETQPIDMHSLREGLRRECALRKIPFPFTFAIPKQWAQTSYRRLAAGTAAEPMTFDQAEARIHRLVTACCRDNEIPIRSSGVNYSAPFDHIARFGLHGVRE</sequence>
<accession>A0A087D5D8</accession>
<evidence type="ECO:0000313" key="1">
    <source>
        <dbReference type="EMBL" id="KFI90738.1"/>
    </source>
</evidence>
<name>A0A087D5D8_9BIFI</name>
<dbReference type="GeneID" id="85167067"/>
<evidence type="ECO:0008006" key="3">
    <source>
        <dbReference type="Google" id="ProtNLM"/>
    </source>
</evidence>
<protein>
    <recommendedName>
        <fullName evidence="3">Nucleotidyl transferase AbiEii/AbiGii toxin family protein</fullName>
    </recommendedName>
</protein>
<dbReference type="STRING" id="158787.BSCA_1591"/>
<dbReference type="Proteomes" id="UP000029033">
    <property type="component" value="Unassembled WGS sequence"/>
</dbReference>